<proteinExistence type="predicted"/>
<name>A0ACC2FGK0_DALPE</name>
<protein>
    <submittedName>
        <fullName evidence="1">Uncharacterized protein</fullName>
    </submittedName>
</protein>
<keyword evidence="2" id="KW-1185">Reference proteome</keyword>
<gene>
    <name evidence="1" type="ORF">DPEC_G00300630</name>
</gene>
<accession>A0ACC2FGK0</accession>
<organism evidence="1 2">
    <name type="scientific">Dallia pectoralis</name>
    <name type="common">Alaska blackfish</name>
    <dbReference type="NCBI Taxonomy" id="75939"/>
    <lineage>
        <taxon>Eukaryota</taxon>
        <taxon>Metazoa</taxon>
        <taxon>Chordata</taxon>
        <taxon>Craniata</taxon>
        <taxon>Vertebrata</taxon>
        <taxon>Euteleostomi</taxon>
        <taxon>Actinopterygii</taxon>
        <taxon>Neopterygii</taxon>
        <taxon>Teleostei</taxon>
        <taxon>Protacanthopterygii</taxon>
        <taxon>Esociformes</taxon>
        <taxon>Umbridae</taxon>
        <taxon>Dallia</taxon>
    </lineage>
</organism>
<dbReference type="EMBL" id="CM055755">
    <property type="protein sequence ID" value="KAJ7990469.1"/>
    <property type="molecule type" value="Genomic_DNA"/>
</dbReference>
<evidence type="ECO:0000313" key="2">
    <source>
        <dbReference type="Proteomes" id="UP001157502"/>
    </source>
</evidence>
<reference evidence="1" key="1">
    <citation type="submission" date="2021-05" db="EMBL/GenBank/DDBJ databases">
        <authorList>
            <person name="Pan Q."/>
            <person name="Jouanno E."/>
            <person name="Zahm M."/>
            <person name="Klopp C."/>
            <person name="Cabau C."/>
            <person name="Louis A."/>
            <person name="Berthelot C."/>
            <person name="Parey E."/>
            <person name="Roest Crollius H."/>
            <person name="Montfort J."/>
            <person name="Robinson-Rechavi M."/>
            <person name="Bouchez O."/>
            <person name="Lampietro C."/>
            <person name="Lopez Roques C."/>
            <person name="Donnadieu C."/>
            <person name="Postlethwait J."/>
            <person name="Bobe J."/>
            <person name="Dillon D."/>
            <person name="Chandos A."/>
            <person name="von Hippel F."/>
            <person name="Guiguen Y."/>
        </authorList>
    </citation>
    <scope>NUCLEOTIDE SEQUENCE</scope>
    <source>
        <strain evidence="1">YG-Jan2019</strain>
    </source>
</reference>
<comment type="caution">
    <text evidence="1">The sequence shown here is derived from an EMBL/GenBank/DDBJ whole genome shotgun (WGS) entry which is preliminary data.</text>
</comment>
<dbReference type="Proteomes" id="UP001157502">
    <property type="component" value="Chromosome 28"/>
</dbReference>
<evidence type="ECO:0000313" key="1">
    <source>
        <dbReference type="EMBL" id="KAJ7990469.1"/>
    </source>
</evidence>
<sequence length="101" mass="11213">MNPESPAVRERPHAARQNAANENGDYNCLGSWEVTMDLSEPKPPEGRMQYSDPPSQMTQRHRVHGDEWTHRCRGNSPPAAAPYRGRPSAAPEIPCHAAIKS</sequence>